<dbReference type="EMBL" id="SRJC01000001">
    <property type="protein sequence ID" value="TGB03471.1"/>
    <property type="molecule type" value="Genomic_DNA"/>
</dbReference>
<sequence>MIETERSDIMDLPLLITAGLAVITFLISEMYIKRQLGIKPKRVSKDRPRIYQSIDSGLTVLAFAAILIGFLYFETKTTRIIPVAFILLAKTMLRGVEEYNTDKASKAYYHHFLWAGFTVLLIVILWIG</sequence>
<protein>
    <submittedName>
        <fullName evidence="2">DUF4181 domain-containing protein</fullName>
    </submittedName>
</protein>
<dbReference type="Pfam" id="PF13789">
    <property type="entry name" value="DUF4181"/>
    <property type="match status" value="1"/>
</dbReference>
<dbReference type="AlphaFoldDB" id="A0A4Z0H238"/>
<keyword evidence="1" id="KW-0812">Transmembrane</keyword>
<feature type="transmembrane region" description="Helical" evidence="1">
    <location>
        <begin position="12"/>
        <end position="32"/>
    </location>
</feature>
<dbReference type="InterPro" id="IPR025441">
    <property type="entry name" value="DUF4181"/>
</dbReference>
<proteinExistence type="predicted"/>
<dbReference type="STRING" id="192814.GCA_900166575_00341"/>
<organism evidence="2 3">
    <name type="scientific">Halobacillus salinus</name>
    <dbReference type="NCBI Taxonomy" id="192814"/>
    <lineage>
        <taxon>Bacteria</taxon>
        <taxon>Bacillati</taxon>
        <taxon>Bacillota</taxon>
        <taxon>Bacilli</taxon>
        <taxon>Bacillales</taxon>
        <taxon>Bacillaceae</taxon>
        <taxon>Halobacillus</taxon>
    </lineage>
</organism>
<keyword evidence="1" id="KW-1133">Transmembrane helix</keyword>
<comment type="caution">
    <text evidence="2">The sequence shown here is derived from an EMBL/GenBank/DDBJ whole genome shotgun (WGS) entry which is preliminary data.</text>
</comment>
<gene>
    <name evidence="2" type="ORF">E4663_00240</name>
</gene>
<name>A0A4Z0H238_9BACI</name>
<evidence type="ECO:0000313" key="2">
    <source>
        <dbReference type="EMBL" id="TGB03471.1"/>
    </source>
</evidence>
<accession>A0A4Z0H238</accession>
<evidence type="ECO:0000313" key="3">
    <source>
        <dbReference type="Proteomes" id="UP000297982"/>
    </source>
</evidence>
<keyword evidence="3" id="KW-1185">Reference proteome</keyword>
<feature type="transmembrane region" description="Helical" evidence="1">
    <location>
        <begin position="108"/>
        <end position="127"/>
    </location>
</feature>
<keyword evidence="1" id="KW-0472">Membrane</keyword>
<reference evidence="2 3" key="1">
    <citation type="journal article" date="2003" name="Int. J. Syst. Evol. Microbiol.">
        <title>Halobacillus salinus sp. nov., isolated from a salt lake on the coast of the East Sea in Korea.</title>
        <authorList>
            <person name="Yoon J.H."/>
            <person name="Kang K.H."/>
            <person name="Park Y.H."/>
        </authorList>
    </citation>
    <scope>NUCLEOTIDE SEQUENCE [LARGE SCALE GENOMIC DNA]</scope>
    <source>
        <strain evidence="2 3">HSL-3</strain>
    </source>
</reference>
<dbReference type="Proteomes" id="UP000297982">
    <property type="component" value="Unassembled WGS sequence"/>
</dbReference>
<feature type="transmembrane region" description="Helical" evidence="1">
    <location>
        <begin position="53"/>
        <end position="73"/>
    </location>
</feature>
<evidence type="ECO:0000256" key="1">
    <source>
        <dbReference type="SAM" id="Phobius"/>
    </source>
</evidence>